<gene>
    <name evidence="3" type="ORF">Pfra01_002430100</name>
</gene>
<feature type="compositionally biased region" description="Basic and acidic residues" evidence="1">
    <location>
        <begin position="30"/>
        <end position="40"/>
    </location>
</feature>
<dbReference type="PANTHER" id="PTHR37984:SF5">
    <property type="entry name" value="PROTEIN NYNRIN-LIKE"/>
    <property type="match status" value="1"/>
</dbReference>
<evidence type="ECO:0000256" key="1">
    <source>
        <dbReference type="SAM" id="MobiDB-lite"/>
    </source>
</evidence>
<organism evidence="3 4">
    <name type="scientific">Phytophthora fragariaefolia</name>
    <dbReference type="NCBI Taxonomy" id="1490495"/>
    <lineage>
        <taxon>Eukaryota</taxon>
        <taxon>Sar</taxon>
        <taxon>Stramenopiles</taxon>
        <taxon>Oomycota</taxon>
        <taxon>Peronosporomycetes</taxon>
        <taxon>Peronosporales</taxon>
        <taxon>Peronosporaceae</taxon>
        <taxon>Phytophthora</taxon>
    </lineage>
</organism>
<dbReference type="InterPro" id="IPR001584">
    <property type="entry name" value="Integrase_cat-core"/>
</dbReference>
<reference evidence="3" key="1">
    <citation type="submission" date="2023-04" db="EMBL/GenBank/DDBJ databases">
        <title>Phytophthora fragariaefolia NBRC 109709.</title>
        <authorList>
            <person name="Ichikawa N."/>
            <person name="Sato H."/>
            <person name="Tonouchi N."/>
        </authorList>
    </citation>
    <scope>NUCLEOTIDE SEQUENCE</scope>
    <source>
        <strain evidence="3">NBRC 109709</strain>
    </source>
</reference>
<dbReference type="Pfam" id="PF00665">
    <property type="entry name" value="rve"/>
    <property type="match status" value="1"/>
</dbReference>
<dbReference type="OrthoDB" id="6745242at2759"/>
<dbReference type="Gene3D" id="3.30.420.10">
    <property type="entry name" value="Ribonuclease H-like superfamily/Ribonuclease H"/>
    <property type="match status" value="1"/>
</dbReference>
<dbReference type="SUPFAM" id="SSF53098">
    <property type="entry name" value="Ribonuclease H-like"/>
    <property type="match status" value="1"/>
</dbReference>
<feature type="domain" description="Integrase catalytic" evidence="2">
    <location>
        <begin position="213"/>
        <end position="384"/>
    </location>
</feature>
<dbReference type="PANTHER" id="PTHR37984">
    <property type="entry name" value="PROTEIN CBG26694"/>
    <property type="match status" value="1"/>
</dbReference>
<dbReference type="EMBL" id="BSXT01004174">
    <property type="protein sequence ID" value="GMF57034.1"/>
    <property type="molecule type" value="Genomic_DNA"/>
</dbReference>
<dbReference type="InterPro" id="IPR041588">
    <property type="entry name" value="Integrase_H2C2"/>
</dbReference>
<keyword evidence="4" id="KW-1185">Reference proteome</keyword>
<accession>A0A9W6YAC1</accession>
<dbReference type="InterPro" id="IPR050951">
    <property type="entry name" value="Retrovirus_Pol_polyprotein"/>
</dbReference>
<dbReference type="PROSITE" id="PS50994">
    <property type="entry name" value="INTEGRASE"/>
    <property type="match status" value="1"/>
</dbReference>
<evidence type="ECO:0000313" key="4">
    <source>
        <dbReference type="Proteomes" id="UP001165121"/>
    </source>
</evidence>
<dbReference type="Proteomes" id="UP001165121">
    <property type="component" value="Unassembled WGS sequence"/>
</dbReference>
<dbReference type="InterPro" id="IPR012337">
    <property type="entry name" value="RNaseH-like_sf"/>
</dbReference>
<evidence type="ECO:0000259" key="2">
    <source>
        <dbReference type="PROSITE" id="PS50994"/>
    </source>
</evidence>
<sequence>MYGLVLRLGESTSSSDARYGSPAAFSAQERYVHTTDRNDDDRNDDDRNDDGPGSDRLGADIWAHGRIEIDSAQSFRYTIRSRFIGYQHFDTSIDAPDEWCMAQEPANSGPVGKPEHVINFRDSRSTTATSDFLVMGQSEKGWYHKKKLWIPSQCNDLRQRLMVIAHCGAQGHRGRAAMMEQLQRQFHMDHLRSKVDRFLASCLLCMHVKGGKIVQRPWSETFRCHEQNGALHWDFLIVGESFGDDTYLLVLKDHATHYCELVPCATPTSAVAVASILDWHGRFGIPPIWISDQGTHFKNEVLSEVCKRLKSEQRFTGGHSPWVNGSIERVNRDVIQVLRVMCLDYKKDIRDWTMFVPLLKASINHTPLPSLGNKAPVELFCALPLPSPLDLCVDLEQKEY</sequence>
<dbReference type="GO" id="GO:0015074">
    <property type="term" value="P:DNA integration"/>
    <property type="evidence" value="ECO:0007669"/>
    <property type="project" value="InterPro"/>
</dbReference>
<evidence type="ECO:0000313" key="3">
    <source>
        <dbReference type="EMBL" id="GMF57034.1"/>
    </source>
</evidence>
<comment type="caution">
    <text evidence="3">The sequence shown here is derived from an EMBL/GenBank/DDBJ whole genome shotgun (WGS) entry which is preliminary data.</text>
</comment>
<dbReference type="Pfam" id="PF17921">
    <property type="entry name" value="Integrase_H2C2"/>
    <property type="match status" value="1"/>
</dbReference>
<dbReference type="GO" id="GO:0003676">
    <property type="term" value="F:nucleic acid binding"/>
    <property type="evidence" value="ECO:0007669"/>
    <property type="project" value="InterPro"/>
</dbReference>
<dbReference type="Gene3D" id="1.10.340.70">
    <property type="match status" value="1"/>
</dbReference>
<dbReference type="InterPro" id="IPR036397">
    <property type="entry name" value="RNaseH_sf"/>
</dbReference>
<name>A0A9W6YAC1_9STRA</name>
<protein>
    <submittedName>
        <fullName evidence="3">Unnamed protein product</fullName>
    </submittedName>
</protein>
<proteinExistence type="predicted"/>
<dbReference type="AlphaFoldDB" id="A0A9W6YAC1"/>
<feature type="region of interest" description="Disordered" evidence="1">
    <location>
        <begin position="11"/>
        <end position="57"/>
    </location>
</feature>